<feature type="compositionally biased region" description="Basic and acidic residues" evidence="1">
    <location>
        <begin position="282"/>
        <end position="296"/>
    </location>
</feature>
<feature type="domain" description="RAP" evidence="2">
    <location>
        <begin position="266"/>
        <end position="305"/>
    </location>
</feature>
<dbReference type="PANTHER" id="PTHR21228">
    <property type="entry name" value="FAST LEU-RICH DOMAIN-CONTAINING"/>
    <property type="match status" value="1"/>
</dbReference>
<dbReference type="GO" id="GO:0035770">
    <property type="term" value="C:ribonucleoprotein granule"/>
    <property type="evidence" value="ECO:0007669"/>
    <property type="project" value="TreeGrafter"/>
</dbReference>
<proteinExistence type="predicted"/>
<gene>
    <name evidence="3" type="ORF">TrRE_jg12323</name>
</gene>
<dbReference type="GO" id="GO:0000963">
    <property type="term" value="P:mitochondrial RNA processing"/>
    <property type="evidence" value="ECO:0007669"/>
    <property type="project" value="TreeGrafter"/>
</dbReference>
<sequence length="305" mass="34442">MATLQHDAPVLVKAIDRKEVVERLVREGKPQEIANTIWAMATLQHDAPMLAKAIDRKEVVEILVREGKPQNIANTIWAMATLQHDAPIMAKAIDRKEVVERLVREGKPQEIANTIWAMATLQHDAPMLAKAIDSKEVVERIVREETLQNIANTIWSFGVLGLVRENEDSVRLLWDDSMRRQLGNFGDEALRQFELTRLYAKSEGVELMTRSARRVTIGSPSRFENDTARELEKFGFGGFEREVSPFEGDEGGELLKIDIAWVDKKVALELDGPSHFLKSAKTGKEGRRNGPTEAKKRLLKSLGWK</sequence>
<evidence type="ECO:0000313" key="3">
    <source>
        <dbReference type="EMBL" id="GMH50254.1"/>
    </source>
</evidence>
<evidence type="ECO:0000313" key="4">
    <source>
        <dbReference type="Proteomes" id="UP001165082"/>
    </source>
</evidence>
<dbReference type="InterPro" id="IPR050870">
    <property type="entry name" value="FAST_kinase"/>
</dbReference>
<dbReference type="GO" id="GO:0044528">
    <property type="term" value="P:regulation of mitochondrial mRNA stability"/>
    <property type="evidence" value="ECO:0007669"/>
    <property type="project" value="TreeGrafter"/>
</dbReference>
<evidence type="ECO:0000259" key="2">
    <source>
        <dbReference type="PROSITE" id="PS51286"/>
    </source>
</evidence>
<name>A0A9W7DNJ3_9STRA</name>
<dbReference type="GO" id="GO:0005759">
    <property type="term" value="C:mitochondrial matrix"/>
    <property type="evidence" value="ECO:0007669"/>
    <property type="project" value="TreeGrafter"/>
</dbReference>
<dbReference type="GO" id="GO:0003723">
    <property type="term" value="F:RNA binding"/>
    <property type="evidence" value="ECO:0007669"/>
    <property type="project" value="TreeGrafter"/>
</dbReference>
<feature type="region of interest" description="Disordered" evidence="1">
    <location>
        <begin position="278"/>
        <end position="305"/>
    </location>
</feature>
<comment type="caution">
    <text evidence="3">The sequence shown here is derived from an EMBL/GenBank/DDBJ whole genome shotgun (WGS) entry which is preliminary data.</text>
</comment>
<organism evidence="3 4">
    <name type="scientific">Triparma retinervis</name>
    <dbReference type="NCBI Taxonomy" id="2557542"/>
    <lineage>
        <taxon>Eukaryota</taxon>
        <taxon>Sar</taxon>
        <taxon>Stramenopiles</taxon>
        <taxon>Ochrophyta</taxon>
        <taxon>Bolidophyceae</taxon>
        <taxon>Parmales</taxon>
        <taxon>Triparmaceae</taxon>
        <taxon>Triparma</taxon>
    </lineage>
</organism>
<dbReference type="InterPro" id="IPR013584">
    <property type="entry name" value="RAP"/>
</dbReference>
<reference evidence="3" key="1">
    <citation type="submission" date="2022-07" db="EMBL/GenBank/DDBJ databases">
        <title>Genome analysis of Parmales, a sister group of diatoms, reveals the evolutionary specialization of diatoms from phago-mixotrophs to photoautotrophs.</title>
        <authorList>
            <person name="Ban H."/>
            <person name="Sato S."/>
            <person name="Yoshikawa S."/>
            <person name="Kazumasa Y."/>
            <person name="Nakamura Y."/>
            <person name="Ichinomiya M."/>
            <person name="Saitoh K."/>
            <person name="Sato N."/>
            <person name="Blanc-Mathieu R."/>
            <person name="Endo H."/>
            <person name="Kuwata A."/>
            <person name="Ogata H."/>
        </authorList>
    </citation>
    <scope>NUCLEOTIDE SEQUENCE</scope>
</reference>
<dbReference type="Proteomes" id="UP001165082">
    <property type="component" value="Unassembled WGS sequence"/>
</dbReference>
<dbReference type="EMBL" id="BRXZ01003226">
    <property type="protein sequence ID" value="GMH50254.1"/>
    <property type="molecule type" value="Genomic_DNA"/>
</dbReference>
<dbReference type="OrthoDB" id="2019031at2759"/>
<dbReference type="PANTHER" id="PTHR21228:SF40">
    <property type="entry name" value="LD45607P"/>
    <property type="match status" value="1"/>
</dbReference>
<evidence type="ECO:0000256" key="1">
    <source>
        <dbReference type="SAM" id="MobiDB-lite"/>
    </source>
</evidence>
<dbReference type="PROSITE" id="PS51286">
    <property type="entry name" value="RAP"/>
    <property type="match status" value="1"/>
</dbReference>
<accession>A0A9W7DNJ3</accession>
<keyword evidence="4" id="KW-1185">Reference proteome</keyword>
<dbReference type="AlphaFoldDB" id="A0A9W7DNJ3"/>
<protein>
    <recommendedName>
        <fullName evidence="2">RAP domain-containing protein</fullName>
    </recommendedName>
</protein>